<dbReference type="PROSITE" id="PS51257">
    <property type="entry name" value="PROKAR_LIPOPROTEIN"/>
    <property type="match status" value="1"/>
</dbReference>
<dbReference type="EMBL" id="JJRY01000023">
    <property type="protein sequence ID" value="KEF36674.1"/>
    <property type="molecule type" value="Genomic_DNA"/>
</dbReference>
<dbReference type="RefSeq" id="WP_035197806.1">
    <property type="nucleotide sequence ID" value="NZ_JJRY01000023.1"/>
</dbReference>
<evidence type="ECO:0000313" key="4">
    <source>
        <dbReference type="EMBL" id="KEF36674.1"/>
    </source>
</evidence>
<keyword evidence="3" id="KW-0732">Signal</keyword>
<dbReference type="PANTHER" id="PTHR43649">
    <property type="entry name" value="ARABINOSE-BINDING PROTEIN-RELATED"/>
    <property type="match status" value="1"/>
</dbReference>
<sequence>MKKGRFVVNTIISASLLLSLLGCTSEQTNKKVEQSNPDLTTIHIIAESPEAITLFRMEEQEILESYGIKLVYNYPQRITDRLEDYLFSTDDTYDIFVVFPAKIPLYIERNMLLPLDSYMAKNKEFDNEIIPVYRKLYMNYDNHDYGVVYDGDTRLLFYRKDLFEKYNNEYKQQFGVDLTPPETWEEYEQVAKFLTRDIDGDGKIDIYGTATLNADSKRYIWFAERFISMGGKYFDEDMHPLITSKEGIRSIEEQMALENSGATPSQSMFDWVDLNNAFLQGNIAMVVQFSDTARFSFDEHEETWNSKIPGKVGWSLVPGETPESSRGGTWIGRVLSISKDSKHPDQAWQVIEHITSFDASKDAIGSFETINDPYLNSHLTANGKGPFPSEKMNQNFLDTVKESLENPNVDLMIPGGWEYMQVLDHYLNLAMIGKITPEEALQSTAGEWEKITDKFGREEQKRFYKEWLQKLEEIKNVSKEK</sequence>
<dbReference type="InterPro" id="IPR050490">
    <property type="entry name" value="Bact_solute-bd_prot1"/>
</dbReference>
<protein>
    <submittedName>
        <fullName evidence="4">Carbohydrate ABC transporter substrate-binding protein, CUT1 family</fullName>
    </submittedName>
</protein>
<gene>
    <name evidence="4" type="ORF">M670_04091</name>
</gene>
<dbReference type="OrthoDB" id="9770625at2"/>
<proteinExistence type="inferred from homology"/>
<keyword evidence="2" id="KW-0813">Transport</keyword>
<dbReference type="Pfam" id="PF01547">
    <property type="entry name" value="SBP_bac_1"/>
    <property type="match status" value="1"/>
</dbReference>
<reference evidence="4 5" key="1">
    <citation type="submission" date="2014-04" db="EMBL/GenBank/DDBJ databases">
        <title>Draft genome sequence of Bacillus azotoformans MEV2011, a (co-) denitrifying strain unable to grow in the presence of oxygen.</title>
        <authorList>
            <person name="Nielsen M."/>
            <person name="Schreiber L."/>
            <person name="Finster K."/>
            <person name="Schramm A."/>
        </authorList>
    </citation>
    <scope>NUCLEOTIDE SEQUENCE [LARGE SCALE GENOMIC DNA]</scope>
    <source>
        <strain evidence="4 5">MEV2011</strain>
    </source>
</reference>
<dbReference type="Proteomes" id="UP000027936">
    <property type="component" value="Unassembled WGS sequence"/>
</dbReference>
<organism evidence="4 5">
    <name type="scientific">Schinkia azotoformans MEV2011</name>
    <dbReference type="NCBI Taxonomy" id="1348973"/>
    <lineage>
        <taxon>Bacteria</taxon>
        <taxon>Bacillati</taxon>
        <taxon>Bacillota</taxon>
        <taxon>Bacilli</taxon>
        <taxon>Bacillales</taxon>
        <taxon>Bacillaceae</taxon>
        <taxon>Calidifontibacillus/Schinkia group</taxon>
        <taxon>Schinkia</taxon>
    </lineage>
</organism>
<comment type="similarity">
    <text evidence="1">Belongs to the bacterial solute-binding protein 1 family.</text>
</comment>
<dbReference type="AlphaFoldDB" id="A0A072NG72"/>
<accession>A0A072NG72</accession>
<name>A0A072NG72_SCHAZ</name>
<evidence type="ECO:0000313" key="5">
    <source>
        <dbReference type="Proteomes" id="UP000027936"/>
    </source>
</evidence>
<dbReference type="SUPFAM" id="SSF53850">
    <property type="entry name" value="Periplasmic binding protein-like II"/>
    <property type="match status" value="1"/>
</dbReference>
<evidence type="ECO:0000256" key="2">
    <source>
        <dbReference type="ARBA" id="ARBA00022448"/>
    </source>
</evidence>
<dbReference type="Gene3D" id="3.40.190.10">
    <property type="entry name" value="Periplasmic binding protein-like II"/>
    <property type="match status" value="2"/>
</dbReference>
<evidence type="ECO:0000256" key="1">
    <source>
        <dbReference type="ARBA" id="ARBA00008520"/>
    </source>
</evidence>
<comment type="caution">
    <text evidence="4">The sequence shown here is derived from an EMBL/GenBank/DDBJ whole genome shotgun (WGS) entry which is preliminary data.</text>
</comment>
<dbReference type="InterPro" id="IPR006059">
    <property type="entry name" value="SBP"/>
</dbReference>
<evidence type="ECO:0000256" key="3">
    <source>
        <dbReference type="ARBA" id="ARBA00022729"/>
    </source>
</evidence>
<dbReference type="PANTHER" id="PTHR43649:SF34">
    <property type="entry name" value="ABC TRANSPORTER PERIPLASMIC-BINDING PROTEIN YCJN-RELATED"/>
    <property type="match status" value="1"/>
</dbReference>
<dbReference type="PATRIC" id="fig|1348973.3.peg.3977"/>